<evidence type="ECO:0000313" key="16">
    <source>
        <dbReference type="Proteomes" id="UP001237642"/>
    </source>
</evidence>
<feature type="binding site" evidence="9">
    <location>
        <position position="353"/>
    </location>
    <ligand>
        <name>ATP</name>
        <dbReference type="ChEBI" id="CHEBI:30616"/>
    </ligand>
</feature>
<feature type="region of interest" description="Disordered" evidence="10">
    <location>
        <begin position="569"/>
        <end position="596"/>
    </location>
</feature>
<feature type="domain" description="Protein kinase" evidence="13">
    <location>
        <begin position="324"/>
        <end position="566"/>
    </location>
</feature>
<dbReference type="InterPro" id="IPR002902">
    <property type="entry name" value="GNK2"/>
</dbReference>
<protein>
    <submittedName>
        <fullName evidence="15">Cold-responsive protein</fullName>
    </submittedName>
</protein>
<dbReference type="Pfam" id="PF07714">
    <property type="entry name" value="PK_Tyr_Ser-Thr"/>
    <property type="match status" value="1"/>
</dbReference>
<evidence type="ECO:0000256" key="8">
    <source>
        <dbReference type="ARBA" id="ARBA00023170"/>
    </source>
</evidence>
<dbReference type="Gene3D" id="3.30.430.20">
    <property type="entry name" value="Gnk2 domain, C-X8-C-X2-C motif"/>
    <property type="match status" value="2"/>
</dbReference>
<reference evidence="15" key="1">
    <citation type="submission" date="2023-02" db="EMBL/GenBank/DDBJ databases">
        <title>Genome of toxic invasive species Heracleum sosnowskyi carries increased number of genes despite the absence of recent whole-genome duplications.</title>
        <authorList>
            <person name="Schelkunov M."/>
            <person name="Shtratnikova V."/>
            <person name="Makarenko M."/>
            <person name="Klepikova A."/>
            <person name="Omelchenko D."/>
            <person name="Novikova G."/>
            <person name="Obukhova E."/>
            <person name="Bogdanov V."/>
            <person name="Penin A."/>
            <person name="Logacheva M."/>
        </authorList>
    </citation>
    <scope>NUCLEOTIDE SEQUENCE</scope>
    <source>
        <strain evidence="15">Hsosn_3</strain>
        <tissue evidence="15">Leaf</tissue>
    </source>
</reference>
<dbReference type="InterPro" id="IPR038408">
    <property type="entry name" value="GNK2_sf"/>
</dbReference>
<reference evidence="15" key="2">
    <citation type="submission" date="2023-05" db="EMBL/GenBank/DDBJ databases">
        <authorList>
            <person name="Schelkunov M.I."/>
        </authorList>
    </citation>
    <scope>NUCLEOTIDE SEQUENCE</scope>
    <source>
        <strain evidence="15">Hsosn_3</strain>
        <tissue evidence="15">Leaf</tissue>
    </source>
</reference>
<dbReference type="InterPro" id="IPR000719">
    <property type="entry name" value="Prot_kinase_dom"/>
</dbReference>
<evidence type="ECO:0000313" key="15">
    <source>
        <dbReference type="EMBL" id="KAK1391410.1"/>
    </source>
</evidence>
<dbReference type="InterPro" id="IPR052059">
    <property type="entry name" value="CR_Ser/Thr_kinase"/>
</dbReference>
<keyword evidence="2" id="KW-0808">Transferase</keyword>
<evidence type="ECO:0000256" key="4">
    <source>
        <dbReference type="ARBA" id="ARBA00022737"/>
    </source>
</evidence>
<keyword evidence="3 12" id="KW-0732">Signal</keyword>
<dbReference type="InterPro" id="IPR011009">
    <property type="entry name" value="Kinase-like_dom_sf"/>
</dbReference>
<feature type="transmembrane region" description="Helical" evidence="11">
    <location>
        <begin position="265"/>
        <end position="286"/>
    </location>
</feature>
<keyword evidence="16" id="KW-1185">Reference proteome</keyword>
<keyword evidence="1" id="KW-0723">Serine/threonine-protein kinase</keyword>
<dbReference type="InterPro" id="IPR017441">
    <property type="entry name" value="Protein_kinase_ATP_BS"/>
</dbReference>
<dbReference type="Proteomes" id="UP001237642">
    <property type="component" value="Unassembled WGS sequence"/>
</dbReference>
<feature type="domain" description="Gnk2-homologous" evidence="14">
    <location>
        <begin position="132"/>
        <end position="241"/>
    </location>
</feature>
<dbReference type="Pfam" id="PF01657">
    <property type="entry name" value="Stress-antifung"/>
    <property type="match status" value="2"/>
</dbReference>
<keyword evidence="6" id="KW-0418">Kinase</keyword>
<dbReference type="Gene3D" id="3.30.200.20">
    <property type="entry name" value="Phosphorylase Kinase, domain 1"/>
    <property type="match status" value="1"/>
</dbReference>
<name>A0AAD8MVS8_9APIA</name>
<evidence type="ECO:0000259" key="13">
    <source>
        <dbReference type="PROSITE" id="PS50011"/>
    </source>
</evidence>
<organism evidence="15 16">
    <name type="scientific">Heracleum sosnowskyi</name>
    <dbReference type="NCBI Taxonomy" id="360622"/>
    <lineage>
        <taxon>Eukaryota</taxon>
        <taxon>Viridiplantae</taxon>
        <taxon>Streptophyta</taxon>
        <taxon>Embryophyta</taxon>
        <taxon>Tracheophyta</taxon>
        <taxon>Spermatophyta</taxon>
        <taxon>Magnoliopsida</taxon>
        <taxon>eudicotyledons</taxon>
        <taxon>Gunneridae</taxon>
        <taxon>Pentapetalae</taxon>
        <taxon>asterids</taxon>
        <taxon>campanulids</taxon>
        <taxon>Apiales</taxon>
        <taxon>Apiaceae</taxon>
        <taxon>Apioideae</taxon>
        <taxon>apioid superclade</taxon>
        <taxon>Tordylieae</taxon>
        <taxon>Tordyliinae</taxon>
        <taxon>Heracleum</taxon>
    </lineage>
</organism>
<evidence type="ECO:0000256" key="9">
    <source>
        <dbReference type="PROSITE-ProRule" id="PRU10141"/>
    </source>
</evidence>
<evidence type="ECO:0000259" key="14">
    <source>
        <dbReference type="PROSITE" id="PS51473"/>
    </source>
</evidence>
<dbReference type="EMBL" id="JAUIZM010000003">
    <property type="protein sequence ID" value="KAK1391410.1"/>
    <property type="molecule type" value="Genomic_DNA"/>
</dbReference>
<evidence type="ECO:0000256" key="12">
    <source>
        <dbReference type="SAM" id="SignalP"/>
    </source>
</evidence>
<keyword evidence="7 9" id="KW-0067">ATP-binding</keyword>
<dbReference type="GO" id="GO:0004674">
    <property type="term" value="F:protein serine/threonine kinase activity"/>
    <property type="evidence" value="ECO:0007669"/>
    <property type="project" value="UniProtKB-KW"/>
</dbReference>
<keyword evidence="11" id="KW-1133">Transmembrane helix</keyword>
<evidence type="ECO:0000256" key="7">
    <source>
        <dbReference type="ARBA" id="ARBA00022840"/>
    </source>
</evidence>
<sequence>MRMIHICNIFFIVLMIMQGVRSDPQAEELLRQCSNSNTTNDLSIFFSNFNKTFGDMRKQLSNAHFATAYSTDVFGLVQCRNYLSNADCVACFDAGLTQIKHDCPQADGAHLIYQGCFLRYEARNFYKQISFEDSTGVCINNRTAPKPTAFKPAVEELITDLITATPKIKSFFAALKRQFFDGGPTAIATVYVVAQCVENISRSDCHTCLSRAYINVQPCPPRAGGSSVDAGCFLRYSDTSFFADNDVTDITLYVEGGSSNKKTPLIMGLIGGLCLVLLLLALLLWYRLLRKPKKAERGDILGVTKLQGAIIYNYKDLKSATNNFSVEYKVGEGGFGDVYKGIIANGNKVAVKKLDVVTSKEKTDFESEVRLISNVHHRNVLRLLGCSGKGPVQLLVYEYMENGSLDTFLYGDKRGTLSWKQRFDIILGIARDFGLARLLPKDQSHLTTRFAGTLGYTAPEYAIHGHLSEKVDTYGYGIVVLEIISGRRCSDMMNEHLTESLLQYAWKLYDNGKHFKLIDETLDPSEYHFNNAKKVIEIALKCTQSPVSLRPAMSEVVVMLVNDGSLEQRPPNKPKFVQMSKNIDDDDSSTSTATAQSISNATATFTKFTGR</sequence>
<evidence type="ECO:0000256" key="6">
    <source>
        <dbReference type="ARBA" id="ARBA00022777"/>
    </source>
</evidence>
<evidence type="ECO:0000256" key="11">
    <source>
        <dbReference type="SAM" id="Phobius"/>
    </source>
</evidence>
<keyword evidence="11" id="KW-0812">Transmembrane</keyword>
<dbReference type="CDD" id="cd23509">
    <property type="entry name" value="Gnk2-like"/>
    <property type="match status" value="2"/>
</dbReference>
<feature type="chain" id="PRO_5042013962" evidence="12">
    <location>
        <begin position="23"/>
        <end position="611"/>
    </location>
</feature>
<dbReference type="PROSITE" id="PS00107">
    <property type="entry name" value="PROTEIN_KINASE_ATP"/>
    <property type="match status" value="1"/>
</dbReference>
<evidence type="ECO:0000256" key="3">
    <source>
        <dbReference type="ARBA" id="ARBA00022729"/>
    </source>
</evidence>
<dbReference type="AlphaFoldDB" id="A0AAD8MVS8"/>
<dbReference type="Pfam" id="PF00069">
    <property type="entry name" value="Pkinase"/>
    <property type="match status" value="1"/>
</dbReference>
<dbReference type="SUPFAM" id="SSF56112">
    <property type="entry name" value="Protein kinase-like (PK-like)"/>
    <property type="match status" value="1"/>
</dbReference>
<dbReference type="PROSITE" id="PS50011">
    <property type="entry name" value="PROTEIN_KINASE_DOM"/>
    <property type="match status" value="1"/>
</dbReference>
<dbReference type="Gene3D" id="1.10.510.10">
    <property type="entry name" value="Transferase(Phosphotransferase) domain 1"/>
    <property type="match status" value="1"/>
</dbReference>
<dbReference type="GO" id="GO:0005524">
    <property type="term" value="F:ATP binding"/>
    <property type="evidence" value="ECO:0007669"/>
    <property type="project" value="UniProtKB-UniRule"/>
</dbReference>
<dbReference type="PROSITE" id="PS51473">
    <property type="entry name" value="GNK2"/>
    <property type="match status" value="2"/>
</dbReference>
<comment type="caution">
    <text evidence="15">The sequence shown here is derived from an EMBL/GenBank/DDBJ whole genome shotgun (WGS) entry which is preliminary data.</text>
</comment>
<evidence type="ECO:0000256" key="10">
    <source>
        <dbReference type="SAM" id="MobiDB-lite"/>
    </source>
</evidence>
<dbReference type="FunFam" id="3.30.200.20:FF:000162">
    <property type="entry name" value="Adenine nucleotide alpha hydrolase-like domain kinase"/>
    <property type="match status" value="1"/>
</dbReference>
<keyword evidence="8" id="KW-0675">Receptor</keyword>
<keyword evidence="5 9" id="KW-0547">Nucleotide-binding</keyword>
<evidence type="ECO:0000256" key="1">
    <source>
        <dbReference type="ARBA" id="ARBA00022527"/>
    </source>
</evidence>
<accession>A0AAD8MVS8</accession>
<keyword evidence="11" id="KW-0472">Membrane</keyword>
<evidence type="ECO:0000256" key="2">
    <source>
        <dbReference type="ARBA" id="ARBA00022679"/>
    </source>
</evidence>
<evidence type="ECO:0000256" key="5">
    <source>
        <dbReference type="ARBA" id="ARBA00022741"/>
    </source>
</evidence>
<gene>
    <name evidence="15" type="ORF">POM88_010466</name>
</gene>
<keyword evidence="4" id="KW-0677">Repeat</keyword>
<feature type="domain" description="Gnk2-homologous" evidence="14">
    <location>
        <begin position="27"/>
        <end position="125"/>
    </location>
</feature>
<proteinExistence type="predicted"/>
<dbReference type="PANTHER" id="PTHR47973">
    <property type="entry name" value="CYSTEINE-RICH RECEPTOR-LIKE PROTEIN KINASE 3"/>
    <property type="match status" value="1"/>
</dbReference>
<feature type="signal peptide" evidence="12">
    <location>
        <begin position="1"/>
        <end position="22"/>
    </location>
</feature>
<dbReference type="InterPro" id="IPR001245">
    <property type="entry name" value="Ser-Thr/Tyr_kinase_cat_dom"/>
</dbReference>